<reference evidence="5 6" key="1">
    <citation type="submission" date="2017-09" db="EMBL/GenBank/DDBJ databases">
        <authorList>
            <person name="Ehlers B."/>
            <person name="Leendertz F.H."/>
        </authorList>
    </citation>
    <scope>NUCLEOTIDE SEQUENCE [LARGE SCALE GENOMIC DNA]</scope>
    <source>
        <strain evidence="5 6">DSM 18289</strain>
    </source>
</reference>
<keyword evidence="2" id="KW-1133">Transmembrane helix</keyword>
<dbReference type="AlphaFoldDB" id="A0A285PEW6"/>
<keyword evidence="2" id="KW-0812">Transmembrane</keyword>
<dbReference type="CDD" id="cd01948">
    <property type="entry name" value="EAL"/>
    <property type="match status" value="1"/>
</dbReference>
<feature type="region of interest" description="Disordered" evidence="1">
    <location>
        <begin position="500"/>
        <end position="519"/>
    </location>
</feature>
<dbReference type="NCBIfam" id="TIGR00254">
    <property type="entry name" value="GGDEF"/>
    <property type="match status" value="1"/>
</dbReference>
<dbReference type="SUPFAM" id="SSF141868">
    <property type="entry name" value="EAL domain-like"/>
    <property type="match status" value="1"/>
</dbReference>
<feature type="domain" description="GGDEF" evidence="4">
    <location>
        <begin position="110"/>
        <end position="243"/>
    </location>
</feature>
<protein>
    <submittedName>
        <fullName evidence="5">Diguanylate cyclase (GGDEF) domain-containing protein</fullName>
    </submittedName>
</protein>
<dbReference type="RefSeq" id="WP_210200884.1">
    <property type="nucleotide sequence ID" value="NZ_OBEL01000003.1"/>
</dbReference>
<dbReference type="Pfam" id="PF00563">
    <property type="entry name" value="EAL"/>
    <property type="match status" value="1"/>
</dbReference>
<evidence type="ECO:0000256" key="2">
    <source>
        <dbReference type="SAM" id="Phobius"/>
    </source>
</evidence>
<dbReference type="CDD" id="cd01949">
    <property type="entry name" value="GGDEF"/>
    <property type="match status" value="1"/>
</dbReference>
<dbReference type="GO" id="GO:0071111">
    <property type="term" value="F:cyclic-guanylate-specific phosphodiesterase activity"/>
    <property type="evidence" value="ECO:0007669"/>
    <property type="project" value="InterPro"/>
</dbReference>
<dbReference type="Pfam" id="PF00990">
    <property type="entry name" value="GGDEF"/>
    <property type="match status" value="1"/>
</dbReference>
<feature type="transmembrane region" description="Helical" evidence="2">
    <location>
        <begin position="43"/>
        <end position="64"/>
    </location>
</feature>
<evidence type="ECO:0000259" key="4">
    <source>
        <dbReference type="PROSITE" id="PS50887"/>
    </source>
</evidence>
<keyword evidence="2" id="KW-0472">Membrane</keyword>
<dbReference type="PROSITE" id="PS50887">
    <property type="entry name" value="GGDEF"/>
    <property type="match status" value="1"/>
</dbReference>
<sequence length="519" mass="58048">MSVTSPRKFGRNKKQWFFVGGLAIANLFYAAFVFWLLGDESQWLGLVQLAMIALISALSFAIFYRFNKREIEMKKAFEDLSANDKLTGLSTRAKFSQTINTYLSNSKKTGPFALMLLDIDRFREVNTTLGYGGADQLLKEIGNRLVHFTGQRAECARLSGNEFAILVRYDGSGEDLQQRMQSLFTALYRPYICDARSMEITFSGGISLYPDDSLEGSELAHCAQFALQRAKQQGHNKIYCYEEGADEKIHDLQLLSQDMDRALKNNEFKLFFQPQFSFATGEQVGFEALIRWEHPQRGLISPGDFIPIAEQNGFIIPLSEFALLEACKAAVSWHNPLRVAVNLSPVQIQHIDIVELTEHALQETGLDPARLELEVTESLFINISDGTAEMLQKLQKMGISIALDDFGTGYSGLNYLSNFPFDKLKIDRSFVKDLTHDQGAMAIISAVIGMAKSLDMRITAEGIDNKEVLEILKIAGCHEAQGFLLGKPRDINLVPGVEMETSHTHSGNELNSRHDTKAA</sequence>
<accession>A0A285PEW6</accession>
<name>A0A285PEW6_9HYPH</name>
<dbReference type="InterPro" id="IPR001633">
    <property type="entry name" value="EAL_dom"/>
</dbReference>
<dbReference type="PROSITE" id="PS50883">
    <property type="entry name" value="EAL"/>
    <property type="match status" value="1"/>
</dbReference>
<dbReference type="Proteomes" id="UP000219439">
    <property type="component" value="Unassembled WGS sequence"/>
</dbReference>
<evidence type="ECO:0000256" key="1">
    <source>
        <dbReference type="SAM" id="MobiDB-lite"/>
    </source>
</evidence>
<dbReference type="SMART" id="SM00267">
    <property type="entry name" value="GGDEF"/>
    <property type="match status" value="1"/>
</dbReference>
<proteinExistence type="predicted"/>
<dbReference type="InterPro" id="IPR029787">
    <property type="entry name" value="Nucleotide_cyclase"/>
</dbReference>
<feature type="domain" description="EAL" evidence="3">
    <location>
        <begin position="252"/>
        <end position="502"/>
    </location>
</feature>
<dbReference type="SUPFAM" id="SSF55073">
    <property type="entry name" value="Nucleotide cyclase"/>
    <property type="match status" value="1"/>
</dbReference>
<dbReference type="SMART" id="SM00052">
    <property type="entry name" value="EAL"/>
    <property type="match status" value="1"/>
</dbReference>
<dbReference type="InterPro" id="IPR043128">
    <property type="entry name" value="Rev_trsase/Diguanyl_cyclase"/>
</dbReference>
<dbReference type="PANTHER" id="PTHR33121">
    <property type="entry name" value="CYCLIC DI-GMP PHOSPHODIESTERASE PDEF"/>
    <property type="match status" value="1"/>
</dbReference>
<dbReference type="InterPro" id="IPR050706">
    <property type="entry name" value="Cyclic-di-GMP_PDE-like"/>
</dbReference>
<dbReference type="Gene3D" id="3.20.20.450">
    <property type="entry name" value="EAL domain"/>
    <property type="match status" value="1"/>
</dbReference>
<feature type="transmembrane region" description="Helical" evidence="2">
    <location>
        <begin position="16"/>
        <end position="37"/>
    </location>
</feature>
<evidence type="ECO:0000313" key="5">
    <source>
        <dbReference type="EMBL" id="SNZ19988.1"/>
    </source>
</evidence>
<dbReference type="EMBL" id="OBEL01000003">
    <property type="protein sequence ID" value="SNZ19988.1"/>
    <property type="molecule type" value="Genomic_DNA"/>
</dbReference>
<dbReference type="PANTHER" id="PTHR33121:SF70">
    <property type="entry name" value="SIGNALING PROTEIN YKOW"/>
    <property type="match status" value="1"/>
</dbReference>
<evidence type="ECO:0000313" key="6">
    <source>
        <dbReference type="Proteomes" id="UP000219439"/>
    </source>
</evidence>
<gene>
    <name evidence="5" type="ORF">SAMN06265368_3084</name>
</gene>
<evidence type="ECO:0000259" key="3">
    <source>
        <dbReference type="PROSITE" id="PS50883"/>
    </source>
</evidence>
<dbReference type="Gene3D" id="3.30.70.270">
    <property type="match status" value="1"/>
</dbReference>
<organism evidence="5 6">
    <name type="scientific">Cohaesibacter gelatinilyticus</name>
    <dbReference type="NCBI Taxonomy" id="372072"/>
    <lineage>
        <taxon>Bacteria</taxon>
        <taxon>Pseudomonadati</taxon>
        <taxon>Pseudomonadota</taxon>
        <taxon>Alphaproteobacteria</taxon>
        <taxon>Hyphomicrobiales</taxon>
        <taxon>Cohaesibacteraceae</taxon>
    </lineage>
</organism>
<keyword evidence="6" id="KW-1185">Reference proteome</keyword>
<dbReference type="InterPro" id="IPR000160">
    <property type="entry name" value="GGDEF_dom"/>
</dbReference>
<dbReference type="InterPro" id="IPR035919">
    <property type="entry name" value="EAL_sf"/>
</dbReference>